<evidence type="ECO:0000313" key="10">
    <source>
        <dbReference type="Proteomes" id="UP000614424"/>
    </source>
</evidence>
<comment type="caution">
    <text evidence="9">The sequence shown here is derived from an EMBL/GenBank/DDBJ whole genome shotgun (WGS) entry which is preliminary data.</text>
</comment>
<dbReference type="EMBL" id="JACNJZ010000159">
    <property type="protein sequence ID" value="MBC8318433.1"/>
    <property type="molecule type" value="Genomic_DNA"/>
</dbReference>
<dbReference type="AlphaFoldDB" id="A0A8J6NG80"/>
<gene>
    <name evidence="9" type="ORF">H8E41_11050</name>
</gene>
<evidence type="ECO:0000256" key="7">
    <source>
        <dbReference type="SAM" id="Phobius"/>
    </source>
</evidence>
<evidence type="ECO:0000256" key="6">
    <source>
        <dbReference type="ARBA" id="ARBA00023136"/>
    </source>
</evidence>
<keyword evidence="2" id="KW-0813">Transport</keyword>
<keyword evidence="3 7" id="KW-0812">Transmembrane</keyword>
<keyword evidence="5" id="KW-0406">Ion transport</keyword>
<dbReference type="GO" id="GO:0006811">
    <property type="term" value="P:monoatomic ion transport"/>
    <property type="evidence" value="ECO:0007669"/>
    <property type="project" value="UniProtKB-KW"/>
</dbReference>
<organism evidence="9 10">
    <name type="scientific">Candidatus Desulfobia pelagia</name>
    <dbReference type="NCBI Taxonomy" id="2841692"/>
    <lineage>
        <taxon>Bacteria</taxon>
        <taxon>Pseudomonadati</taxon>
        <taxon>Thermodesulfobacteriota</taxon>
        <taxon>Desulfobulbia</taxon>
        <taxon>Desulfobulbales</taxon>
        <taxon>Desulfobulbaceae</taxon>
        <taxon>Candidatus Desulfobia</taxon>
    </lineage>
</organism>
<proteinExistence type="predicted"/>
<dbReference type="InterPro" id="IPR010420">
    <property type="entry name" value="CASTOR/POLLUX/SYM8_dom"/>
</dbReference>
<evidence type="ECO:0000259" key="8">
    <source>
        <dbReference type="Pfam" id="PF06241"/>
    </source>
</evidence>
<evidence type="ECO:0000256" key="2">
    <source>
        <dbReference type="ARBA" id="ARBA00022448"/>
    </source>
</evidence>
<evidence type="ECO:0000256" key="4">
    <source>
        <dbReference type="ARBA" id="ARBA00022989"/>
    </source>
</evidence>
<name>A0A8J6NG80_9BACT</name>
<feature type="transmembrane region" description="Helical" evidence="7">
    <location>
        <begin position="21"/>
        <end position="39"/>
    </location>
</feature>
<evidence type="ECO:0000256" key="5">
    <source>
        <dbReference type="ARBA" id="ARBA00023065"/>
    </source>
</evidence>
<evidence type="ECO:0000256" key="1">
    <source>
        <dbReference type="ARBA" id="ARBA00004127"/>
    </source>
</evidence>
<dbReference type="PANTHER" id="PTHR31563:SF10">
    <property type="entry name" value="ION CHANNEL POLLUX-RELATED"/>
    <property type="match status" value="1"/>
</dbReference>
<dbReference type="Pfam" id="PF06241">
    <property type="entry name" value="Castor_Poll_mid"/>
    <property type="match status" value="1"/>
</dbReference>
<comment type="subcellular location">
    <subcellularLocation>
        <location evidence="1">Endomembrane system</location>
        <topology evidence="1">Multi-pass membrane protein</topology>
    </subcellularLocation>
</comment>
<evidence type="ECO:0000256" key="3">
    <source>
        <dbReference type="ARBA" id="ARBA00022692"/>
    </source>
</evidence>
<dbReference type="GO" id="GO:0012505">
    <property type="term" value="C:endomembrane system"/>
    <property type="evidence" value="ECO:0007669"/>
    <property type="project" value="UniProtKB-SubCell"/>
</dbReference>
<keyword evidence="4 7" id="KW-1133">Transmembrane helix</keyword>
<dbReference type="Gene3D" id="3.40.50.720">
    <property type="entry name" value="NAD(P)-binding Rossmann-like Domain"/>
    <property type="match status" value="2"/>
</dbReference>
<keyword evidence="6 7" id="KW-0472">Membrane</keyword>
<feature type="domain" description="CASTOR/POLLUX/SYM8 ion channel conserved" evidence="8">
    <location>
        <begin position="283"/>
        <end position="380"/>
    </location>
</feature>
<evidence type="ECO:0000313" key="9">
    <source>
        <dbReference type="EMBL" id="MBC8318433.1"/>
    </source>
</evidence>
<reference evidence="9 10" key="1">
    <citation type="submission" date="2020-08" db="EMBL/GenBank/DDBJ databases">
        <title>Bridging the membrane lipid divide: bacteria of the FCB group superphylum have the potential to synthesize archaeal ether lipids.</title>
        <authorList>
            <person name="Villanueva L."/>
            <person name="Von Meijenfeldt F.A.B."/>
            <person name="Westbye A.B."/>
            <person name="Yadav S."/>
            <person name="Hopmans E.C."/>
            <person name="Dutilh B.E."/>
            <person name="Sinninghe Damste J.S."/>
        </authorList>
    </citation>
    <scope>NUCLEOTIDE SEQUENCE [LARGE SCALE GENOMIC DNA]</scope>
    <source>
        <strain evidence="9">NIOZ-UU47</strain>
    </source>
</reference>
<accession>A0A8J6NG80</accession>
<sequence length="648" mass="73308">MIDPVRYRFQFYLERFLLRGAHYRLLFIAALIGLVSIVFGGAARYFSSDFATSGEAFLWAFLRLTDPGYLGDDRGLSLRIISTIVTILGYVIFMGSLIAIMTQWLNATISRLEAGLTPISMRGHVVILGWTSLTPSIVRELVQSESRVRRFLERTGSRRLRIAILSESASPEQRHELELHLGKEWDERQIIFRSGTPLRNEHLIRVDYLHAAAIIMPGHDFAPGGSDTADMRTVKILMAIANHARHQGVEPPYLVTEVCDARKVEVAKAAYSGHLETVSSDATISLLVAQNIRHPLLSYIYTELLSHSNGNEIRIRRLPEFNNHMAENLTKLFPKAILLGVLREEGGTLTTILNPPACFVLQESDRLVFMACNHEDTNPDLTRDSTGFPRYKYKHSSGETHTLRRILLLGWNDMIPALIHELDNYKNETFEVDIFSSLAAEKRQEKLDRFALNPEKVKMKLLDGDYTVTSDLERIDVMTYDNIVILGCDWLPSPEEADARTILGFMMLRNLLADKTDPPKVLMELLDPENHSLFTNSHEEVILSPLILSHILAHVALMPELNLVFKELFSSGGAEIYLRPCSRYDLVAKSLNFLEIQKQVSRHGEIALGVRVHGKESQPDGGIELNPSRNKHWDFSENDEIVVLTTYG</sequence>
<dbReference type="PANTHER" id="PTHR31563">
    <property type="entry name" value="ION CHANNEL POLLUX-RELATED"/>
    <property type="match status" value="1"/>
</dbReference>
<feature type="transmembrane region" description="Helical" evidence="7">
    <location>
        <begin position="76"/>
        <end position="101"/>
    </location>
</feature>
<dbReference type="InterPro" id="IPR044849">
    <property type="entry name" value="CASTOR/POLLUX/SYM8-like"/>
</dbReference>
<protein>
    <submittedName>
        <fullName evidence="9">Ion channel DMI1</fullName>
    </submittedName>
</protein>
<dbReference type="Proteomes" id="UP000614424">
    <property type="component" value="Unassembled WGS sequence"/>
</dbReference>